<evidence type="ECO:0000313" key="2">
    <source>
        <dbReference type="EMBL" id="UUC46541.1"/>
    </source>
</evidence>
<gene>
    <name evidence="2" type="ORF">NOX80_04905</name>
</gene>
<reference evidence="2" key="1">
    <citation type="submission" date="2022-07" db="EMBL/GenBank/DDBJ databases">
        <title>Isolation, identification, and degradation of a PFOSA degrading strain from sewage treatment plant.</title>
        <authorList>
            <person name="Zhang L."/>
            <person name="Huo Y."/>
        </authorList>
    </citation>
    <scope>NUCLEOTIDE SEQUENCE</scope>
    <source>
        <strain evidence="2">C1</strain>
    </source>
</reference>
<protein>
    <submittedName>
        <fullName evidence="2">Uncharacterized protein</fullName>
    </submittedName>
</protein>
<dbReference type="RefSeq" id="WP_256552205.1">
    <property type="nucleotide sequence ID" value="NZ_CP101751.1"/>
</dbReference>
<keyword evidence="3" id="KW-1185">Reference proteome</keyword>
<evidence type="ECO:0000256" key="1">
    <source>
        <dbReference type="SAM" id="MobiDB-lite"/>
    </source>
</evidence>
<evidence type="ECO:0000313" key="3">
    <source>
        <dbReference type="Proteomes" id="UP001059844"/>
    </source>
</evidence>
<organism evidence="2 3">
    <name type="scientific">Flavobacterium cerinum</name>
    <dbReference type="NCBI Taxonomy" id="2502784"/>
    <lineage>
        <taxon>Bacteria</taxon>
        <taxon>Pseudomonadati</taxon>
        <taxon>Bacteroidota</taxon>
        <taxon>Flavobacteriia</taxon>
        <taxon>Flavobacteriales</taxon>
        <taxon>Flavobacteriaceae</taxon>
        <taxon>Flavobacterium</taxon>
    </lineage>
</organism>
<sequence length="64" mass="7085">MITNTNEYFIEIIAEEGKELFDGEYVTNRVTAPLGTDLSNWIERDPVPGENSPENTPAGFIPGN</sequence>
<accession>A0ABY5IVZ0</accession>
<feature type="region of interest" description="Disordered" evidence="1">
    <location>
        <begin position="44"/>
        <end position="64"/>
    </location>
</feature>
<dbReference type="EMBL" id="CP101751">
    <property type="protein sequence ID" value="UUC46541.1"/>
    <property type="molecule type" value="Genomic_DNA"/>
</dbReference>
<dbReference type="Proteomes" id="UP001059844">
    <property type="component" value="Chromosome"/>
</dbReference>
<name>A0ABY5IVZ0_9FLAO</name>
<proteinExistence type="predicted"/>